<dbReference type="AlphaFoldDB" id="A0A8H6FMS8"/>
<dbReference type="OrthoDB" id="5311151at2759"/>
<evidence type="ECO:0000313" key="1">
    <source>
        <dbReference type="EMBL" id="KAF6231412.1"/>
    </source>
</evidence>
<organism evidence="1 2">
    <name type="scientific">Letharia columbiana</name>
    <dbReference type="NCBI Taxonomy" id="112416"/>
    <lineage>
        <taxon>Eukaryota</taxon>
        <taxon>Fungi</taxon>
        <taxon>Dikarya</taxon>
        <taxon>Ascomycota</taxon>
        <taxon>Pezizomycotina</taxon>
        <taxon>Lecanoromycetes</taxon>
        <taxon>OSLEUM clade</taxon>
        <taxon>Lecanoromycetidae</taxon>
        <taxon>Lecanorales</taxon>
        <taxon>Lecanorineae</taxon>
        <taxon>Parmeliaceae</taxon>
        <taxon>Letharia</taxon>
    </lineage>
</organism>
<protein>
    <recommendedName>
        <fullName evidence="3">F-box domain-containing protein</fullName>
    </recommendedName>
</protein>
<proteinExistence type="predicted"/>
<evidence type="ECO:0008006" key="3">
    <source>
        <dbReference type="Google" id="ProtNLM"/>
    </source>
</evidence>
<dbReference type="GeneID" id="59292019"/>
<dbReference type="Proteomes" id="UP000578531">
    <property type="component" value="Unassembled WGS sequence"/>
</dbReference>
<reference evidence="1 2" key="1">
    <citation type="journal article" date="2020" name="Genomics">
        <title>Complete, high-quality genomes from long-read metagenomic sequencing of two wolf lichen thalli reveals enigmatic genome architecture.</title>
        <authorList>
            <person name="McKenzie S.K."/>
            <person name="Walston R.F."/>
            <person name="Allen J.L."/>
        </authorList>
    </citation>
    <scope>NUCLEOTIDE SEQUENCE [LARGE SCALE GENOMIC DNA]</scope>
    <source>
        <strain evidence="1">WasteWater2</strain>
    </source>
</reference>
<name>A0A8H6FMS8_9LECA</name>
<gene>
    <name evidence="1" type="ORF">HO173_010372</name>
</gene>
<comment type="caution">
    <text evidence="1">The sequence shown here is derived from an EMBL/GenBank/DDBJ whole genome shotgun (WGS) entry which is preliminary data.</text>
</comment>
<accession>A0A8H6FMS8</accession>
<dbReference type="RefSeq" id="XP_037160844.1">
    <property type="nucleotide sequence ID" value="XM_037312258.1"/>
</dbReference>
<keyword evidence="2" id="KW-1185">Reference proteome</keyword>
<dbReference type="EMBL" id="JACCJC010000057">
    <property type="protein sequence ID" value="KAF6231412.1"/>
    <property type="molecule type" value="Genomic_DNA"/>
</dbReference>
<sequence>MLLTGGSPALELADSVTGAKDLRPTSSHFLFETAAVVTFFSLPNEIKIQIVETTASYDIENFALCCELVHGLAGATLRQHKVDTELYSRFDSPRVWDAGNSECLAAYWKIQAISASRCLRLYPKIVIVENCTLSDQDRRRARGLGVLSEVRRICDVIFNEFDSPCTDKDEMKAWHDEIGDGEVGAANCLLLTLLPNVDRLSVGELDCFGEEMSGLIYRSSKANEKVSSLF</sequence>
<evidence type="ECO:0000313" key="2">
    <source>
        <dbReference type="Proteomes" id="UP000578531"/>
    </source>
</evidence>